<dbReference type="AlphaFoldDB" id="A0A2N6VQJ2"/>
<sequence length="244" mass="27307">MAEKENQSRGLFKRKPKDPAKPGRIEQMREVFKLARKHYPALPWIMLAAIVGITLVGVLVGLLLPPVWLWGILGFMGGVVFALWILGRYAEKAAFAEMRGKPGAIGAVLNSARRSWLMDEQPIAVDPRTKDMVFRSTGRGGVVLVSEGPANRTYKMLEKERKRHERVLPNVPVHIIQAGDGKDQVPMDNLVSTVHKLPRKLHKDEVLAVRKRLASLGSMTSRPPIPKGIDPNRARPDRRAMRGR</sequence>
<name>A0A2N6VQJ2_9MICO</name>
<dbReference type="Proteomes" id="UP000235598">
    <property type="component" value="Unassembled WGS sequence"/>
</dbReference>
<dbReference type="EMBL" id="PNHK01000001">
    <property type="protein sequence ID" value="PMD06308.1"/>
    <property type="molecule type" value="Genomic_DNA"/>
</dbReference>
<dbReference type="InterPro" id="IPR025445">
    <property type="entry name" value="DUF4191"/>
</dbReference>
<keyword evidence="2" id="KW-1133">Transmembrane helix</keyword>
<feature type="transmembrane region" description="Helical" evidence="2">
    <location>
        <begin position="68"/>
        <end position="89"/>
    </location>
</feature>
<dbReference type="Proteomes" id="UP000809290">
    <property type="component" value="Unassembled WGS sequence"/>
</dbReference>
<feature type="region of interest" description="Disordered" evidence="1">
    <location>
        <begin position="1"/>
        <end position="22"/>
    </location>
</feature>
<evidence type="ECO:0000313" key="3">
    <source>
        <dbReference type="EMBL" id="MBM7815358.1"/>
    </source>
</evidence>
<feature type="compositionally biased region" description="Basic and acidic residues" evidence="1">
    <location>
        <begin position="230"/>
        <end position="244"/>
    </location>
</feature>
<comment type="caution">
    <text evidence="4">The sequence shown here is derived from an EMBL/GenBank/DDBJ whole genome shotgun (WGS) entry which is preliminary data.</text>
</comment>
<reference evidence="4 5" key="1">
    <citation type="submission" date="2017-09" db="EMBL/GenBank/DDBJ databases">
        <title>Bacterial strain isolated from the female urinary microbiota.</title>
        <authorList>
            <person name="Thomas-White K."/>
            <person name="Kumar N."/>
            <person name="Forster S."/>
            <person name="Putonti C."/>
            <person name="Lawley T."/>
            <person name="Wolfe A.J."/>
        </authorList>
    </citation>
    <scope>NUCLEOTIDE SEQUENCE [LARGE SCALE GENOMIC DNA]</scope>
    <source>
        <strain evidence="4 5">UMB1301</strain>
    </source>
</reference>
<evidence type="ECO:0000256" key="1">
    <source>
        <dbReference type="SAM" id="MobiDB-lite"/>
    </source>
</evidence>
<keyword evidence="2" id="KW-0472">Membrane</keyword>
<dbReference type="EMBL" id="JAFBCP010000001">
    <property type="protein sequence ID" value="MBM7815358.1"/>
    <property type="molecule type" value="Genomic_DNA"/>
</dbReference>
<organism evidence="4 5">
    <name type="scientific">Brevibacterium paucivorans</name>
    <dbReference type="NCBI Taxonomy" id="170994"/>
    <lineage>
        <taxon>Bacteria</taxon>
        <taxon>Bacillati</taxon>
        <taxon>Actinomycetota</taxon>
        <taxon>Actinomycetes</taxon>
        <taxon>Micrococcales</taxon>
        <taxon>Brevibacteriaceae</taxon>
        <taxon>Brevibacterium</taxon>
    </lineage>
</organism>
<reference evidence="3 6" key="2">
    <citation type="submission" date="2021-01" db="EMBL/GenBank/DDBJ databases">
        <title>Sequencing the genomes of 1000 actinobacteria strains.</title>
        <authorList>
            <person name="Klenk H.-P."/>
        </authorList>
    </citation>
    <scope>NUCLEOTIDE SEQUENCE [LARGE SCALE GENOMIC DNA]</scope>
    <source>
        <strain evidence="3 6">DSM 13657</strain>
    </source>
</reference>
<dbReference type="OrthoDB" id="8479889at2"/>
<proteinExistence type="predicted"/>
<evidence type="ECO:0000313" key="4">
    <source>
        <dbReference type="EMBL" id="PMD06308.1"/>
    </source>
</evidence>
<evidence type="ECO:0000313" key="5">
    <source>
        <dbReference type="Proteomes" id="UP000235598"/>
    </source>
</evidence>
<accession>A0A2N6VQJ2</accession>
<evidence type="ECO:0000256" key="2">
    <source>
        <dbReference type="SAM" id="Phobius"/>
    </source>
</evidence>
<protein>
    <submittedName>
        <fullName evidence="4">DUF4191 domain-containing protein</fullName>
    </submittedName>
</protein>
<gene>
    <name evidence="4" type="ORF">CJ199_02745</name>
    <name evidence="3" type="ORF">JOE56_000052</name>
</gene>
<evidence type="ECO:0000313" key="6">
    <source>
        <dbReference type="Proteomes" id="UP000809290"/>
    </source>
</evidence>
<feature type="transmembrane region" description="Helical" evidence="2">
    <location>
        <begin position="41"/>
        <end position="62"/>
    </location>
</feature>
<dbReference type="Pfam" id="PF13829">
    <property type="entry name" value="DUF4191"/>
    <property type="match status" value="1"/>
</dbReference>
<keyword evidence="6" id="KW-1185">Reference proteome</keyword>
<dbReference type="RefSeq" id="WP_102237957.1">
    <property type="nucleotide sequence ID" value="NZ_JAFBCP010000001.1"/>
</dbReference>
<feature type="region of interest" description="Disordered" evidence="1">
    <location>
        <begin position="215"/>
        <end position="244"/>
    </location>
</feature>
<keyword evidence="2" id="KW-0812">Transmembrane</keyword>